<dbReference type="InterPro" id="IPR011598">
    <property type="entry name" value="bHLH_dom"/>
</dbReference>
<gene>
    <name evidence="9" type="ORF">BT67DRAFT_447189</name>
</gene>
<keyword evidence="2" id="KW-0805">Transcription regulation</keyword>
<feature type="compositionally biased region" description="Low complexity" evidence="7">
    <location>
        <begin position="69"/>
        <end position="81"/>
    </location>
</feature>
<accession>A0AAN6ZH46</accession>
<dbReference type="InterPro" id="IPR036638">
    <property type="entry name" value="HLH_DNA-bd_sf"/>
</dbReference>
<keyword evidence="3" id="KW-0238">DNA-binding</keyword>
<feature type="domain" description="BHLH" evidence="8">
    <location>
        <begin position="156"/>
        <end position="251"/>
    </location>
</feature>
<evidence type="ECO:0000256" key="6">
    <source>
        <dbReference type="SAM" id="Coils"/>
    </source>
</evidence>
<evidence type="ECO:0000256" key="3">
    <source>
        <dbReference type="ARBA" id="ARBA00023125"/>
    </source>
</evidence>
<feature type="region of interest" description="Disordered" evidence="7">
    <location>
        <begin position="1"/>
        <end position="168"/>
    </location>
</feature>
<dbReference type="SUPFAM" id="SSF47459">
    <property type="entry name" value="HLH, helix-loop-helix DNA-binding domain"/>
    <property type="match status" value="1"/>
</dbReference>
<dbReference type="Pfam" id="PF00010">
    <property type="entry name" value="HLH"/>
    <property type="match status" value="1"/>
</dbReference>
<feature type="coiled-coil region" evidence="6">
    <location>
        <begin position="241"/>
        <end position="275"/>
    </location>
</feature>
<protein>
    <recommendedName>
        <fullName evidence="8">BHLH domain-containing protein</fullName>
    </recommendedName>
</protein>
<keyword evidence="6" id="KW-0175">Coiled coil</keyword>
<comment type="subcellular location">
    <subcellularLocation>
        <location evidence="1">Nucleus</location>
    </subcellularLocation>
</comment>
<evidence type="ECO:0000256" key="5">
    <source>
        <dbReference type="ARBA" id="ARBA00023242"/>
    </source>
</evidence>
<feature type="compositionally biased region" description="Polar residues" evidence="7">
    <location>
        <begin position="26"/>
        <end position="38"/>
    </location>
</feature>
<dbReference type="EMBL" id="MU853402">
    <property type="protein sequence ID" value="KAK4137361.1"/>
    <property type="molecule type" value="Genomic_DNA"/>
</dbReference>
<feature type="region of interest" description="Disordered" evidence="7">
    <location>
        <begin position="188"/>
        <end position="220"/>
    </location>
</feature>
<reference evidence="9" key="2">
    <citation type="submission" date="2023-05" db="EMBL/GenBank/DDBJ databases">
        <authorList>
            <consortium name="Lawrence Berkeley National Laboratory"/>
            <person name="Steindorff A."/>
            <person name="Hensen N."/>
            <person name="Bonometti L."/>
            <person name="Westerberg I."/>
            <person name="Brannstrom I.O."/>
            <person name="Guillou S."/>
            <person name="Cros-Aarteil S."/>
            <person name="Calhoun S."/>
            <person name="Haridas S."/>
            <person name="Kuo A."/>
            <person name="Mondo S."/>
            <person name="Pangilinan J."/>
            <person name="Riley R."/>
            <person name="Labutti K."/>
            <person name="Andreopoulos B."/>
            <person name="Lipzen A."/>
            <person name="Chen C."/>
            <person name="Yanf M."/>
            <person name="Daum C."/>
            <person name="Ng V."/>
            <person name="Clum A."/>
            <person name="Ohm R."/>
            <person name="Martin F."/>
            <person name="Silar P."/>
            <person name="Natvig D."/>
            <person name="Lalanne C."/>
            <person name="Gautier V."/>
            <person name="Ament-Velasquez S.L."/>
            <person name="Kruys A."/>
            <person name="Hutchinson M.I."/>
            <person name="Powell A.J."/>
            <person name="Barry K."/>
            <person name="Miller A.N."/>
            <person name="Grigoriev I.V."/>
            <person name="Debuchy R."/>
            <person name="Gladieux P."/>
            <person name="Thoren M.H."/>
            <person name="Johannesson H."/>
        </authorList>
    </citation>
    <scope>NUCLEOTIDE SEQUENCE</scope>
    <source>
        <strain evidence="9">CBS 123565</strain>
    </source>
</reference>
<evidence type="ECO:0000259" key="8">
    <source>
        <dbReference type="PROSITE" id="PS50888"/>
    </source>
</evidence>
<proteinExistence type="predicted"/>
<name>A0AAN6ZH46_9PEZI</name>
<sequence length="290" mass="31103">MNGYVSPTALQNGPLLGYDAHPWPDGNSSVSLGNSDLSPSLPDYSMPTGTGTPDTGFLDPDPDPTLYESPSIDWQQQQQQPQQPPDQSPDTAGTPPRRKRAKTSSSKPPAISTTNNSTTTSSSSSSPSSSKPKLRSASRASKNVAYRPEESPQERNSRNSHNLVEKQYRNRLNMQFEILMNALPESMRSPTGVAAGPAEAAGGSAGVPGEDSGGKAGAGGVLMQQGGADLGEKRMSKAQVLDMSARYIRSLEREREELEEQREELLGNIQRMREECNIREEAGDDGGEIG</sequence>
<evidence type="ECO:0000313" key="9">
    <source>
        <dbReference type="EMBL" id="KAK4137361.1"/>
    </source>
</evidence>
<dbReference type="Gene3D" id="4.10.280.10">
    <property type="entry name" value="Helix-loop-helix DNA-binding domain"/>
    <property type="match status" value="1"/>
</dbReference>
<evidence type="ECO:0000313" key="10">
    <source>
        <dbReference type="Proteomes" id="UP001304895"/>
    </source>
</evidence>
<reference evidence="9" key="1">
    <citation type="journal article" date="2023" name="Mol. Phylogenet. Evol.">
        <title>Genome-scale phylogeny and comparative genomics of the fungal order Sordariales.</title>
        <authorList>
            <person name="Hensen N."/>
            <person name="Bonometti L."/>
            <person name="Westerberg I."/>
            <person name="Brannstrom I.O."/>
            <person name="Guillou S."/>
            <person name="Cros-Aarteil S."/>
            <person name="Calhoun S."/>
            <person name="Haridas S."/>
            <person name="Kuo A."/>
            <person name="Mondo S."/>
            <person name="Pangilinan J."/>
            <person name="Riley R."/>
            <person name="LaButti K."/>
            <person name="Andreopoulos B."/>
            <person name="Lipzen A."/>
            <person name="Chen C."/>
            <person name="Yan M."/>
            <person name="Daum C."/>
            <person name="Ng V."/>
            <person name="Clum A."/>
            <person name="Steindorff A."/>
            <person name="Ohm R.A."/>
            <person name="Martin F."/>
            <person name="Silar P."/>
            <person name="Natvig D.O."/>
            <person name="Lalanne C."/>
            <person name="Gautier V."/>
            <person name="Ament-Velasquez S.L."/>
            <person name="Kruys A."/>
            <person name="Hutchinson M.I."/>
            <person name="Powell A.J."/>
            <person name="Barry K."/>
            <person name="Miller A.N."/>
            <person name="Grigoriev I.V."/>
            <person name="Debuchy R."/>
            <person name="Gladieux P."/>
            <person name="Hiltunen Thoren M."/>
            <person name="Johannesson H."/>
        </authorList>
    </citation>
    <scope>NUCLEOTIDE SEQUENCE</scope>
    <source>
        <strain evidence="9">CBS 123565</strain>
    </source>
</reference>
<dbReference type="PANTHER" id="PTHR15741">
    <property type="entry name" value="BASIC HELIX-LOOP-HELIX ZIP TRANSCRIPTION FACTOR"/>
    <property type="match status" value="1"/>
</dbReference>
<dbReference type="InterPro" id="IPR052207">
    <property type="entry name" value="Max-like/E-box_TFs"/>
</dbReference>
<dbReference type="GO" id="GO:0000978">
    <property type="term" value="F:RNA polymerase II cis-regulatory region sequence-specific DNA binding"/>
    <property type="evidence" value="ECO:0007669"/>
    <property type="project" value="TreeGrafter"/>
</dbReference>
<feature type="compositionally biased region" description="Low complexity" evidence="7">
    <location>
        <begin position="192"/>
        <end position="210"/>
    </location>
</feature>
<feature type="compositionally biased region" description="Low complexity" evidence="7">
    <location>
        <begin position="112"/>
        <end position="141"/>
    </location>
</feature>
<dbReference type="PANTHER" id="PTHR15741:SF27">
    <property type="entry name" value="TRANSCRIPTION FACTOR AP-4"/>
    <property type="match status" value="1"/>
</dbReference>
<evidence type="ECO:0000256" key="2">
    <source>
        <dbReference type="ARBA" id="ARBA00023015"/>
    </source>
</evidence>
<dbReference type="GO" id="GO:0046983">
    <property type="term" value="F:protein dimerization activity"/>
    <property type="evidence" value="ECO:0007669"/>
    <property type="project" value="InterPro"/>
</dbReference>
<feature type="compositionally biased region" description="Basic and acidic residues" evidence="7">
    <location>
        <begin position="147"/>
        <end position="168"/>
    </location>
</feature>
<evidence type="ECO:0000256" key="4">
    <source>
        <dbReference type="ARBA" id="ARBA00023163"/>
    </source>
</evidence>
<keyword evidence="10" id="KW-1185">Reference proteome</keyword>
<dbReference type="AlphaFoldDB" id="A0AAN6ZH46"/>
<dbReference type="PROSITE" id="PS50888">
    <property type="entry name" value="BHLH"/>
    <property type="match status" value="1"/>
</dbReference>
<dbReference type="GO" id="GO:0000981">
    <property type="term" value="F:DNA-binding transcription factor activity, RNA polymerase II-specific"/>
    <property type="evidence" value="ECO:0007669"/>
    <property type="project" value="TreeGrafter"/>
</dbReference>
<organism evidence="9 10">
    <name type="scientific">Trichocladium antarcticum</name>
    <dbReference type="NCBI Taxonomy" id="1450529"/>
    <lineage>
        <taxon>Eukaryota</taxon>
        <taxon>Fungi</taxon>
        <taxon>Dikarya</taxon>
        <taxon>Ascomycota</taxon>
        <taxon>Pezizomycotina</taxon>
        <taxon>Sordariomycetes</taxon>
        <taxon>Sordariomycetidae</taxon>
        <taxon>Sordariales</taxon>
        <taxon>Chaetomiaceae</taxon>
        <taxon>Trichocladium</taxon>
    </lineage>
</organism>
<comment type="caution">
    <text evidence="9">The sequence shown here is derived from an EMBL/GenBank/DDBJ whole genome shotgun (WGS) entry which is preliminary data.</text>
</comment>
<evidence type="ECO:0000256" key="1">
    <source>
        <dbReference type="ARBA" id="ARBA00004123"/>
    </source>
</evidence>
<evidence type="ECO:0000256" key="7">
    <source>
        <dbReference type="SAM" id="MobiDB-lite"/>
    </source>
</evidence>
<dbReference type="GO" id="GO:0005634">
    <property type="term" value="C:nucleus"/>
    <property type="evidence" value="ECO:0007669"/>
    <property type="project" value="UniProtKB-SubCell"/>
</dbReference>
<keyword evidence="5" id="KW-0539">Nucleus</keyword>
<dbReference type="SMART" id="SM00353">
    <property type="entry name" value="HLH"/>
    <property type="match status" value="1"/>
</dbReference>
<keyword evidence="4" id="KW-0804">Transcription</keyword>
<dbReference type="Proteomes" id="UP001304895">
    <property type="component" value="Unassembled WGS sequence"/>
</dbReference>